<keyword evidence="1" id="KW-1133">Transmembrane helix</keyword>
<dbReference type="RefSeq" id="WP_193992870.1">
    <property type="nucleotide sequence ID" value="NZ_JADEXP010000064.1"/>
</dbReference>
<reference evidence="2" key="1">
    <citation type="submission" date="2020-10" db="EMBL/GenBank/DDBJ databases">
        <authorList>
            <person name="Castelo-Branco R."/>
            <person name="Eusebio N."/>
            <person name="Adriana R."/>
            <person name="Vieira A."/>
            <person name="Brugerolle De Fraissinette N."/>
            <person name="Rezende De Castro R."/>
            <person name="Schneider M.P."/>
            <person name="Vasconcelos V."/>
            <person name="Leao P.N."/>
        </authorList>
    </citation>
    <scope>NUCLEOTIDE SEQUENCE</scope>
    <source>
        <strain evidence="2">LEGE 11479</strain>
    </source>
</reference>
<dbReference type="InterPro" id="IPR021467">
    <property type="entry name" value="DUF3119"/>
</dbReference>
<dbReference type="Pfam" id="PF11317">
    <property type="entry name" value="DUF3119"/>
    <property type="match status" value="1"/>
</dbReference>
<evidence type="ECO:0000313" key="2">
    <source>
        <dbReference type="EMBL" id="MBE9066893.1"/>
    </source>
</evidence>
<evidence type="ECO:0000256" key="1">
    <source>
        <dbReference type="SAM" id="Phobius"/>
    </source>
</evidence>
<keyword evidence="3" id="KW-1185">Reference proteome</keyword>
<keyword evidence="1" id="KW-0812">Transmembrane</keyword>
<feature type="transmembrane region" description="Helical" evidence="1">
    <location>
        <begin position="20"/>
        <end position="51"/>
    </location>
</feature>
<gene>
    <name evidence="2" type="ORF">IQ260_09525</name>
</gene>
<organism evidence="2 3">
    <name type="scientific">Leptolyngbya cf. ectocarpi LEGE 11479</name>
    <dbReference type="NCBI Taxonomy" id="1828722"/>
    <lineage>
        <taxon>Bacteria</taxon>
        <taxon>Bacillati</taxon>
        <taxon>Cyanobacteriota</taxon>
        <taxon>Cyanophyceae</taxon>
        <taxon>Leptolyngbyales</taxon>
        <taxon>Leptolyngbyaceae</taxon>
        <taxon>Leptolyngbya group</taxon>
        <taxon>Leptolyngbya</taxon>
    </lineage>
</organism>
<keyword evidence="1" id="KW-0472">Membrane</keyword>
<dbReference type="Proteomes" id="UP000615026">
    <property type="component" value="Unassembled WGS sequence"/>
</dbReference>
<sequence>MATLSSSPLTTTTLRPDYRLSLSVLLIGLCVALFQAWVGLVIALLGLFLVVQTTVIRLTFTATELQVCRGATILRQFPYAEWKTWTVFWLPIPILFYFREVKSIHFLPMLFSPAELRNQLNRYCGDGAAVH</sequence>
<accession>A0A928X533</accession>
<name>A0A928X533_LEPEC</name>
<dbReference type="AlphaFoldDB" id="A0A928X533"/>
<proteinExistence type="predicted"/>
<dbReference type="PANTHER" id="PTHR35550:SF2">
    <property type="entry name" value="OS05G0401200 PROTEIN"/>
    <property type="match status" value="1"/>
</dbReference>
<comment type="caution">
    <text evidence="2">The sequence shown here is derived from an EMBL/GenBank/DDBJ whole genome shotgun (WGS) entry which is preliminary data.</text>
</comment>
<dbReference type="EMBL" id="JADEXP010000064">
    <property type="protein sequence ID" value="MBE9066893.1"/>
    <property type="molecule type" value="Genomic_DNA"/>
</dbReference>
<dbReference type="PANTHER" id="PTHR35550">
    <property type="match status" value="1"/>
</dbReference>
<evidence type="ECO:0000313" key="3">
    <source>
        <dbReference type="Proteomes" id="UP000615026"/>
    </source>
</evidence>
<protein>
    <submittedName>
        <fullName evidence="2">DUF3119 family protein</fullName>
    </submittedName>
</protein>